<organism evidence="2">
    <name type="scientific">marine sediment metagenome</name>
    <dbReference type="NCBI Taxonomy" id="412755"/>
    <lineage>
        <taxon>unclassified sequences</taxon>
        <taxon>metagenomes</taxon>
        <taxon>ecological metagenomes</taxon>
    </lineage>
</organism>
<name>X1RCN1_9ZZZZ</name>
<keyword evidence="1" id="KW-0812">Transmembrane</keyword>
<feature type="non-terminal residue" evidence="2">
    <location>
        <position position="1"/>
    </location>
</feature>
<evidence type="ECO:0008006" key="3">
    <source>
        <dbReference type="Google" id="ProtNLM"/>
    </source>
</evidence>
<evidence type="ECO:0000256" key="1">
    <source>
        <dbReference type="SAM" id="Phobius"/>
    </source>
</evidence>
<proteinExistence type="predicted"/>
<reference evidence="2" key="1">
    <citation type="journal article" date="2014" name="Front. Microbiol.">
        <title>High frequency of phylogenetically diverse reductive dehalogenase-homologous genes in deep subseafloor sedimentary metagenomes.</title>
        <authorList>
            <person name="Kawai M."/>
            <person name="Futagami T."/>
            <person name="Toyoda A."/>
            <person name="Takaki Y."/>
            <person name="Nishi S."/>
            <person name="Hori S."/>
            <person name="Arai W."/>
            <person name="Tsubouchi T."/>
            <person name="Morono Y."/>
            <person name="Uchiyama I."/>
            <person name="Ito T."/>
            <person name="Fujiyama A."/>
            <person name="Inagaki F."/>
            <person name="Takami H."/>
        </authorList>
    </citation>
    <scope>NUCLEOTIDE SEQUENCE</scope>
    <source>
        <strain evidence="2">Expedition CK06-06</strain>
    </source>
</reference>
<dbReference type="AlphaFoldDB" id="X1RCN1"/>
<feature type="non-terminal residue" evidence="2">
    <location>
        <position position="106"/>
    </location>
</feature>
<feature type="transmembrane region" description="Helical" evidence="1">
    <location>
        <begin position="83"/>
        <end position="102"/>
    </location>
</feature>
<dbReference type="EMBL" id="BARV01043614">
    <property type="protein sequence ID" value="GAI64776.1"/>
    <property type="molecule type" value="Genomic_DNA"/>
</dbReference>
<comment type="caution">
    <text evidence="2">The sequence shown here is derived from an EMBL/GenBank/DDBJ whole genome shotgun (WGS) entry which is preliminary data.</text>
</comment>
<sequence length="106" mass="11187">EILIKGKVNENVIAFGGTIIVEGKVGDLVLGFGSEITLKPSAVVKGDVVSLGGTLNKEPGSIVEGDTIYFNTSEGVMEFFKEGLIGIFGMSLIPVLLVIKLITMFI</sequence>
<gene>
    <name evidence="2" type="ORF">S06H3_65016</name>
</gene>
<evidence type="ECO:0000313" key="2">
    <source>
        <dbReference type="EMBL" id="GAI64776.1"/>
    </source>
</evidence>
<keyword evidence="1" id="KW-1133">Transmembrane helix</keyword>
<accession>X1RCN1</accession>
<keyword evidence="1" id="KW-0472">Membrane</keyword>
<protein>
    <recommendedName>
        <fullName evidence="3">Cell shape determination protein CcmA</fullName>
    </recommendedName>
</protein>